<feature type="compositionally biased region" description="Low complexity" evidence="6">
    <location>
        <begin position="70"/>
        <end position="83"/>
    </location>
</feature>
<dbReference type="SMART" id="SM00066">
    <property type="entry name" value="GAL4"/>
    <property type="match status" value="1"/>
</dbReference>
<feature type="domain" description="Zn(2)-C6 fungal-type" evidence="7">
    <location>
        <begin position="119"/>
        <end position="151"/>
    </location>
</feature>
<dbReference type="GO" id="GO:0008270">
    <property type="term" value="F:zinc ion binding"/>
    <property type="evidence" value="ECO:0007669"/>
    <property type="project" value="InterPro"/>
</dbReference>
<evidence type="ECO:0000256" key="6">
    <source>
        <dbReference type="SAM" id="MobiDB-lite"/>
    </source>
</evidence>
<dbReference type="GO" id="GO:0000978">
    <property type="term" value="F:RNA polymerase II cis-regulatory region sequence-specific DNA binding"/>
    <property type="evidence" value="ECO:0007669"/>
    <property type="project" value="TreeGrafter"/>
</dbReference>
<keyword evidence="1" id="KW-0479">Metal-binding</keyword>
<dbReference type="GO" id="GO:0000981">
    <property type="term" value="F:DNA-binding transcription factor activity, RNA polymerase II-specific"/>
    <property type="evidence" value="ECO:0007669"/>
    <property type="project" value="InterPro"/>
</dbReference>
<feature type="compositionally biased region" description="Low complexity" evidence="6">
    <location>
        <begin position="805"/>
        <end position="821"/>
    </location>
</feature>
<evidence type="ECO:0000256" key="5">
    <source>
        <dbReference type="ARBA" id="ARBA00023242"/>
    </source>
</evidence>
<keyword evidence="3" id="KW-0238">DNA-binding</keyword>
<dbReference type="PANTHER" id="PTHR47424:SF3">
    <property type="entry name" value="REGULATORY PROTEIN GAL4"/>
    <property type="match status" value="1"/>
</dbReference>
<dbReference type="SMART" id="SM00906">
    <property type="entry name" value="Fungal_trans"/>
    <property type="match status" value="1"/>
</dbReference>
<evidence type="ECO:0000256" key="4">
    <source>
        <dbReference type="ARBA" id="ARBA00023163"/>
    </source>
</evidence>
<dbReference type="PANTHER" id="PTHR47424">
    <property type="entry name" value="REGULATORY PROTEIN GAL4"/>
    <property type="match status" value="1"/>
</dbReference>
<feature type="compositionally biased region" description="Basic and acidic residues" evidence="6">
    <location>
        <begin position="26"/>
        <end position="52"/>
    </location>
</feature>
<dbReference type="CDD" id="cd00067">
    <property type="entry name" value="GAL4"/>
    <property type="match status" value="1"/>
</dbReference>
<dbReference type="InterPro" id="IPR051127">
    <property type="entry name" value="Fungal_SecMet_Regulators"/>
</dbReference>
<evidence type="ECO:0000256" key="3">
    <source>
        <dbReference type="ARBA" id="ARBA00023125"/>
    </source>
</evidence>
<evidence type="ECO:0000256" key="1">
    <source>
        <dbReference type="ARBA" id="ARBA00022723"/>
    </source>
</evidence>
<organism evidence="8 9">
    <name type="scientific">Ascodesmis nigricans</name>
    <dbReference type="NCBI Taxonomy" id="341454"/>
    <lineage>
        <taxon>Eukaryota</taxon>
        <taxon>Fungi</taxon>
        <taxon>Dikarya</taxon>
        <taxon>Ascomycota</taxon>
        <taxon>Pezizomycotina</taxon>
        <taxon>Pezizomycetes</taxon>
        <taxon>Pezizales</taxon>
        <taxon>Ascodesmidaceae</taxon>
        <taxon>Ascodesmis</taxon>
    </lineage>
</organism>
<evidence type="ECO:0000259" key="7">
    <source>
        <dbReference type="PROSITE" id="PS50048"/>
    </source>
</evidence>
<dbReference type="SUPFAM" id="SSF57701">
    <property type="entry name" value="Zn2/Cys6 DNA-binding domain"/>
    <property type="match status" value="1"/>
</dbReference>
<keyword evidence="5" id="KW-0539">Nucleus</keyword>
<feature type="region of interest" description="Disordered" evidence="6">
    <location>
        <begin position="182"/>
        <end position="206"/>
    </location>
</feature>
<feature type="region of interest" description="Disordered" evidence="6">
    <location>
        <begin position="236"/>
        <end position="263"/>
    </location>
</feature>
<dbReference type="InterPro" id="IPR001138">
    <property type="entry name" value="Zn2Cys6_DnaBD"/>
</dbReference>
<proteinExistence type="predicted"/>
<accession>A0A4S2MN67</accession>
<feature type="region of interest" description="Disordered" evidence="6">
    <location>
        <begin position="1"/>
        <end position="112"/>
    </location>
</feature>
<keyword evidence="9" id="KW-1185">Reference proteome</keyword>
<sequence>MHPRNPSDPSLLNPRHLASGPLPKQSHRDKATNNLHMGDDTPRSHPRGERGKGSTSDGELRGIQAPPPIAATTTRSATRTRSPASPPSHRNHHHDVDTANNPPETPNPHKRKRLKIAIACNGCRNKKLKCDGARPACSTCVRKGIVDECVYDEARGKGVFTQQYVANLKERIDELEARLRGESEEQLSTPVDEAHTSIEPPHTTVRSPSVGFTLPIHTVTHGYPVSFVRNEPTLTPPTLNLSAPSPLPSTSASTHGHEGKSPHTEEIDAMGAIIDDTDPTCQNNPFPGTRDVEKDGFYGGSSVASFMKEIRSSSSSGRPTQRKQRPPTIVSDSANLQSFNLRSTSLRSQDFTVRRPLLPLVPTLAEMYVLPPRALADHLIACYWDSVHMMYPFFHGPSFMSQYEALWNRSNHGARDITDDPIQGIFYGCVNAMFAMGCKFSPSMTLEEREANAEVFIDRSKLLIRIEIIDAGSLELVQMMLVMGQVMQSTTAANRCWNAFGMAIRIAQGLGIHLEGNVARDPDPVRRELKRRVWHGCVIFDRILAMTLGRPCAIRKNHVSLPQVADIASPSSSSPTAISRTQPPEYAYYNLLIKLFSILGDILFKVYEPLTDDTGLIATGPSISKITQCSSSIVELDATLLEFWNNVPVEFLPDSQRDNPILKRQAVTLRASYLHLRIFLFRPLLSILTTKPALVKESNMMHSYIFLHGSTYCLHAALELIELIYANYSSGSVPAWWYNVLYIYTAAAVLIAASHRFHHFKTETTTEQIAASVGKAKEILQMLQSVSRAARACLDILEGFDQNHASGAHSSHSTTTPGAGSIDSGDAALNHRSPQHNHHHTMVEGSGAAALESRPEQSVDDPAVSHTDVQHGVAGFGGIQIDRFENVQEGMGMYTWPLDAGAGTQEFLLPSFEWLMASGDIDAEAGMWQY</sequence>
<dbReference type="InParanoid" id="A0A4S2MN67"/>
<dbReference type="PROSITE" id="PS50048">
    <property type="entry name" value="ZN2_CY6_FUNGAL_2"/>
    <property type="match status" value="1"/>
</dbReference>
<evidence type="ECO:0000256" key="2">
    <source>
        <dbReference type="ARBA" id="ARBA00023015"/>
    </source>
</evidence>
<dbReference type="EMBL" id="ML220171">
    <property type="protein sequence ID" value="TGZ76639.1"/>
    <property type="molecule type" value="Genomic_DNA"/>
</dbReference>
<dbReference type="AlphaFoldDB" id="A0A4S2MN67"/>
<dbReference type="Pfam" id="PF04082">
    <property type="entry name" value="Fungal_trans"/>
    <property type="match status" value="1"/>
</dbReference>
<dbReference type="InterPro" id="IPR007219">
    <property type="entry name" value="XnlR_reg_dom"/>
</dbReference>
<dbReference type="CDD" id="cd12148">
    <property type="entry name" value="fungal_TF_MHR"/>
    <property type="match status" value="1"/>
</dbReference>
<dbReference type="OrthoDB" id="424974at2759"/>
<gene>
    <name evidence="8" type="ORF">EX30DRAFT_375345</name>
</gene>
<dbReference type="InterPro" id="IPR036864">
    <property type="entry name" value="Zn2-C6_fun-type_DNA-bd_sf"/>
</dbReference>
<dbReference type="PROSITE" id="PS00463">
    <property type="entry name" value="ZN2_CY6_FUNGAL_1"/>
    <property type="match status" value="1"/>
</dbReference>
<feature type="compositionally biased region" description="Low complexity" evidence="6">
    <location>
        <begin position="236"/>
        <end position="254"/>
    </location>
</feature>
<reference evidence="8 9" key="1">
    <citation type="submission" date="2019-04" db="EMBL/GenBank/DDBJ databases">
        <title>Comparative genomics and transcriptomics to analyze fruiting body development in filamentous ascomycetes.</title>
        <authorList>
            <consortium name="DOE Joint Genome Institute"/>
            <person name="Lutkenhaus R."/>
            <person name="Traeger S."/>
            <person name="Breuer J."/>
            <person name="Kuo A."/>
            <person name="Lipzen A."/>
            <person name="Pangilinan J."/>
            <person name="Dilworth D."/>
            <person name="Sandor L."/>
            <person name="Poggeler S."/>
            <person name="Barry K."/>
            <person name="Grigoriev I.V."/>
            <person name="Nowrousian M."/>
        </authorList>
    </citation>
    <scope>NUCLEOTIDE SEQUENCE [LARGE SCALE GENOMIC DNA]</scope>
    <source>
        <strain evidence="8 9">CBS 389.68</strain>
    </source>
</reference>
<feature type="region of interest" description="Disordered" evidence="6">
    <location>
        <begin position="805"/>
        <end position="841"/>
    </location>
</feature>
<evidence type="ECO:0000313" key="9">
    <source>
        <dbReference type="Proteomes" id="UP000298138"/>
    </source>
</evidence>
<dbReference type="Proteomes" id="UP000298138">
    <property type="component" value="Unassembled WGS sequence"/>
</dbReference>
<dbReference type="Gene3D" id="4.10.240.10">
    <property type="entry name" value="Zn(2)-C6 fungal-type DNA-binding domain"/>
    <property type="match status" value="1"/>
</dbReference>
<dbReference type="GO" id="GO:0000435">
    <property type="term" value="P:positive regulation of transcription from RNA polymerase II promoter by galactose"/>
    <property type="evidence" value="ECO:0007669"/>
    <property type="project" value="TreeGrafter"/>
</dbReference>
<protein>
    <recommendedName>
        <fullName evidence="7">Zn(2)-C6 fungal-type domain-containing protein</fullName>
    </recommendedName>
</protein>
<dbReference type="GO" id="GO:0006351">
    <property type="term" value="P:DNA-templated transcription"/>
    <property type="evidence" value="ECO:0007669"/>
    <property type="project" value="InterPro"/>
</dbReference>
<keyword evidence="2" id="KW-0805">Transcription regulation</keyword>
<keyword evidence="4" id="KW-0804">Transcription</keyword>
<feature type="region of interest" description="Disordered" evidence="6">
    <location>
        <begin position="310"/>
        <end position="329"/>
    </location>
</feature>
<evidence type="ECO:0000313" key="8">
    <source>
        <dbReference type="EMBL" id="TGZ76639.1"/>
    </source>
</evidence>
<dbReference type="GO" id="GO:0005634">
    <property type="term" value="C:nucleus"/>
    <property type="evidence" value="ECO:0007669"/>
    <property type="project" value="TreeGrafter"/>
</dbReference>
<dbReference type="Pfam" id="PF00172">
    <property type="entry name" value="Zn_clus"/>
    <property type="match status" value="1"/>
</dbReference>
<name>A0A4S2MN67_9PEZI</name>